<protein>
    <submittedName>
        <fullName evidence="6">Methyl-accepting chemotaxis sensory transducer with Pas/Pac sensor</fullName>
    </submittedName>
</protein>
<reference evidence="6 7" key="1">
    <citation type="submission" date="2019-03" db="EMBL/GenBank/DDBJ databases">
        <title>Genomic Encyclopedia of Type Strains, Phase III (KMG-III): the genomes of soil and plant-associated and newly described type strains.</title>
        <authorList>
            <person name="Whitman W."/>
        </authorList>
    </citation>
    <scope>NUCLEOTIDE SEQUENCE [LARGE SCALE GENOMIC DNA]</scope>
    <source>
        <strain evidence="6 7">CECT 7378</strain>
    </source>
</reference>
<gene>
    <name evidence="6" type="ORF">DFP79_1717</name>
</gene>
<keyword evidence="2 3" id="KW-0807">Transducer</keyword>
<feature type="domain" description="PAC" evidence="5">
    <location>
        <begin position="211"/>
        <end position="263"/>
    </location>
</feature>
<dbReference type="SMART" id="SM00283">
    <property type="entry name" value="MA"/>
    <property type="match status" value="1"/>
</dbReference>
<dbReference type="AlphaFoldDB" id="A0A4R6M9J5"/>
<dbReference type="Gene3D" id="3.30.450.20">
    <property type="entry name" value="PAS domain"/>
    <property type="match status" value="2"/>
</dbReference>
<dbReference type="Pfam" id="PF00015">
    <property type="entry name" value="MCPsignal"/>
    <property type="match status" value="1"/>
</dbReference>
<dbReference type="GO" id="GO:0006935">
    <property type="term" value="P:chemotaxis"/>
    <property type="evidence" value="ECO:0007669"/>
    <property type="project" value="UniProtKB-ARBA"/>
</dbReference>
<dbReference type="Gene3D" id="1.10.287.950">
    <property type="entry name" value="Methyl-accepting chemotaxis protein"/>
    <property type="match status" value="1"/>
</dbReference>
<dbReference type="InterPro" id="IPR035965">
    <property type="entry name" value="PAS-like_dom_sf"/>
</dbReference>
<comment type="caution">
    <text evidence="6">The sequence shown here is derived from an EMBL/GenBank/DDBJ whole genome shotgun (WGS) entry which is preliminary data.</text>
</comment>
<proteinExistence type="predicted"/>
<dbReference type="SMART" id="SM00086">
    <property type="entry name" value="PAC"/>
    <property type="match status" value="2"/>
</dbReference>
<dbReference type="InterPro" id="IPR000700">
    <property type="entry name" value="PAS-assoc_C"/>
</dbReference>
<dbReference type="Pfam" id="PF08448">
    <property type="entry name" value="PAS_4"/>
    <property type="match status" value="1"/>
</dbReference>
<organism evidence="6 7">
    <name type="scientific">Marinomonas balearica</name>
    <dbReference type="NCBI Taxonomy" id="491947"/>
    <lineage>
        <taxon>Bacteria</taxon>
        <taxon>Pseudomonadati</taxon>
        <taxon>Pseudomonadota</taxon>
        <taxon>Gammaproteobacteria</taxon>
        <taxon>Oceanospirillales</taxon>
        <taxon>Oceanospirillaceae</taxon>
        <taxon>Marinomonas</taxon>
    </lineage>
</organism>
<accession>A0A4R6M9J5</accession>
<comment type="subcellular location">
    <subcellularLocation>
        <location evidence="1">Membrane</location>
    </subcellularLocation>
</comment>
<dbReference type="SUPFAM" id="SSF58104">
    <property type="entry name" value="Methyl-accepting chemotaxis protein (MCP) signaling domain"/>
    <property type="match status" value="1"/>
</dbReference>
<evidence type="ECO:0000256" key="3">
    <source>
        <dbReference type="PROSITE-ProRule" id="PRU00284"/>
    </source>
</evidence>
<dbReference type="SUPFAM" id="SSF55785">
    <property type="entry name" value="PYP-like sensor domain (PAS domain)"/>
    <property type="match status" value="2"/>
</dbReference>
<feature type="domain" description="Methyl-accepting transducer" evidence="4">
    <location>
        <begin position="243"/>
        <end position="435"/>
    </location>
</feature>
<dbReference type="InterPro" id="IPR000014">
    <property type="entry name" value="PAS"/>
</dbReference>
<dbReference type="CDD" id="cd11386">
    <property type="entry name" value="MCP_signal"/>
    <property type="match status" value="1"/>
</dbReference>
<evidence type="ECO:0000256" key="1">
    <source>
        <dbReference type="ARBA" id="ARBA00004370"/>
    </source>
</evidence>
<evidence type="ECO:0000313" key="6">
    <source>
        <dbReference type="EMBL" id="TDO98084.1"/>
    </source>
</evidence>
<dbReference type="PANTHER" id="PTHR32089">
    <property type="entry name" value="METHYL-ACCEPTING CHEMOTAXIS PROTEIN MCPB"/>
    <property type="match status" value="1"/>
</dbReference>
<dbReference type="InterPro" id="IPR001610">
    <property type="entry name" value="PAC"/>
</dbReference>
<dbReference type="PANTHER" id="PTHR32089:SF112">
    <property type="entry name" value="LYSOZYME-LIKE PROTEIN-RELATED"/>
    <property type="match status" value="1"/>
</dbReference>
<keyword evidence="7" id="KW-1185">Reference proteome</keyword>
<dbReference type="EMBL" id="SNXC01000011">
    <property type="protein sequence ID" value="TDO98084.1"/>
    <property type="molecule type" value="Genomic_DNA"/>
</dbReference>
<name>A0A4R6M9J5_9GAMM</name>
<evidence type="ECO:0000256" key="2">
    <source>
        <dbReference type="ARBA" id="ARBA00023224"/>
    </source>
</evidence>
<dbReference type="GO" id="GO:0007165">
    <property type="term" value="P:signal transduction"/>
    <property type="evidence" value="ECO:0007669"/>
    <property type="project" value="UniProtKB-KW"/>
</dbReference>
<dbReference type="InterPro" id="IPR013656">
    <property type="entry name" value="PAS_4"/>
</dbReference>
<evidence type="ECO:0000259" key="5">
    <source>
        <dbReference type="PROSITE" id="PS50113"/>
    </source>
</evidence>
<dbReference type="Proteomes" id="UP000294656">
    <property type="component" value="Unassembled WGS sequence"/>
</dbReference>
<dbReference type="OrthoDB" id="9765776at2"/>
<dbReference type="InterPro" id="IPR004089">
    <property type="entry name" value="MCPsignal_dom"/>
</dbReference>
<dbReference type="PROSITE" id="PS50113">
    <property type="entry name" value="PAC"/>
    <property type="match status" value="1"/>
</dbReference>
<sequence>MFFTKSRLDKSDVPESQINSAFENAVEAACATITFTPDGHIIKANKLFLGVAGYSESEIVGRHHAMFCHEALSASAEYKRFWLDLANGLPQAGTFLRRNKAGEDVWLEATYFPVKEGNVVTKVVKIASDITKEKVRLSRLEAFYSALDRSNALIEFTPEGVVLEANSNFLKAMEYGSVSEVAGKHHRNFCDEEFYEQNPSFWSELAKGGIKSGQFKRFTRSGKVIWLEATYNPVYGDQGNVIKVVKIASDITKQVERQHDVQRAAEVAHSTSVETSEVSKQGVDVLERTVSSSKEITLHVNEASQYIDQLNAQSEDISKIVTTISGIAEQTNLLALNAAIEAARAGEHGRGFAVVADEVRKLAGRTSQSTIEIEEMVGKNGQLTLSAKEGMALISERSQESAQSIDEASAIIGEILKGADHVTHTVGDLLDSSDK</sequence>
<dbReference type="Pfam" id="PF13426">
    <property type="entry name" value="PAS_9"/>
    <property type="match status" value="1"/>
</dbReference>
<dbReference type="RefSeq" id="WP_133503505.1">
    <property type="nucleotide sequence ID" value="NZ_SNXC01000011.1"/>
</dbReference>
<evidence type="ECO:0000259" key="4">
    <source>
        <dbReference type="PROSITE" id="PS50111"/>
    </source>
</evidence>
<dbReference type="NCBIfam" id="TIGR00229">
    <property type="entry name" value="sensory_box"/>
    <property type="match status" value="2"/>
</dbReference>
<dbReference type="CDD" id="cd00130">
    <property type="entry name" value="PAS"/>
    <property type="match status" value="2"/>
</dbReference>
<dbReference type="GO" id="GO:0016020">
    <property type="term" value="C:membrane"/>
    <property type="evidence" value="ECO:0007669"/>
    <property type="project" value="UniProtKB-SubCell"/>
</dbReference>
<dbReference type="PROSITE" id="PS50111">
    <property type="entry name" value="CHEMOTAXIS_TRANSDUC_2"/>
    <property type="match status" value="1"/>
</dbReference>
<evidence type="ECO:0000313" key="7">
    <source>
        <dbReference type="Proteomes" id="UP000294656"/>
    </source>
</evidence>